<sequence length="96" mass="10390">MINVKLTPLLNDHTKAKLSGQQDQCMNKSPAAAAAVLEYYHQCNKDSGGSVSISVDTINSSAVRELPSATDFPTHVLDDMAQSVSSCCRYEMPISR</sequence>
<proteinExistence type="predicted"/>
<name>A0A182DXK8_ONCOC</name>
<evidence type="ECO:0000313" key="1">
    <source>
        <dbReference type="EMBL" id="VDK62027.1"/>
    </source>
</evidence>
<reference evidence="1 2" key="2">
    <citation type="submission" date="2018-08" db="EMBL/GenBank/DDBJ databases">
        <authorList>
            <person name="Laetsch R D."/>
            <person name="Stevens L."/>
            <person name="Kumar S."/>
            <person name="Blaxter L. M."/>
        </authorList>
    </citation>
    <scope>NUCLEOTIDE SEQUENCE [LARGE SCALE GENOMIC DNA]</scope>
</reference>
<accession>A0A182DXK8</accession>
<gene>
    <name evidence="1" type="ORF">NOO_LOCUS387</name>
</gene>
<dbReference type="EMBL" id="UYRW01000036">
    <property type="protein sequence ID" value="VDK62027.1"/>
    <property type="molecule type" value="Genomic_DNA"/>
</dbReference>
<reference evidence="3" key="1">
    <citation type="submission" date="2016-06" db="UniProtKB">
        <authorList>
            <consortium name="WormBaseParasite"/>
        </authorList>
    </citation>
    <scope>IDENTIFICATION</scope>
</reference>
<protein>
    <submittedName>
        <fullName evidence="3">SCP domain-containing protein</fullName>
    </submittedName>
</protein>
<evidence type="ECO:0000313" key="2">
    <source>
        <dbReference type="Proteomes" id="UP000271087"/>
    </source>
</evidence>
<dbReference type="Proteomes" id="UP000271087">
    <property type="component" value="Unassembled WGS sequence"/>
</dbReference>
<evidence type="ECO:0000313" key="3">
    <source>
        <dbReference type="WBParaSite" id="nOo.2.0.1.t00387-RA"/>
    </source>
</evidence>
<dbReference type="WBParaSite" id="nOo.2.0.1.t00387-RA">
    <property type="protein sequence ID" value="nOo.2.0.1.t00387-RA"/>
    <property type="gene ID" value="nOo.2.0.1.g00387"/>
</dbReference>
<dbReference type="AlphaFoldDB" id="A0A182DXK8"/>
<keyword evidence="2" id="KW-1185">Reference proteome</keyword>
<organism evidence="3">
    <name type="scientific">Onchocerca ochengi</name>
    <name type="common">Filarial nematode worm</name>
    <dbReference type="NCBI Taxonomy" id="42157"/>
    <lineage>
        <taxon>Eukaryota</taxon>
        <taxon>Metazoa</taxon>
        <taxon>Ecdysozoa</taxon>
        <taxon>Nematoda</taxon>
        <taxon>Chromadorea</taxon>
        <taxon>Rhabditida</taxon>
        <taxon>Spirurina</taxon>
        <taxon>Spiruromorpha</taxon>
        <taxon>Filarioidea</taxon>
        <taxon>Onchocercidae</taxon>
        <taxon>Onchocerca</taxon>
    </lineage>
</organism>